<feature type="region of interest" description="Disordered" evidence="6">
    <location>
        <begin position="355"/>
        <end position="376"/>
    </location>
</feature>
<dbReference type="Pfam" id="PF00924">
    <property type="entry name" value="MS_channel_2nd"/>
    <property type="match status" value="1"/>
</dbReference>
<dbReference type="InterPro" id="IPR023408">
    <property type="entry name" value="MscS_beta-dom_sf"/>
</dbReference>
<organism evidence="8">
    <name type="scientific">Alexandrium catenella</name>
    <name type="common">Red tide dinoflagellate</name>
    <name type="synonym">Gonyaulax catenella</name>
    <dbReference type="NCBI Taxonomy" id="2925"/>
    <lineage>
        <taxon>Eukaryota</taxon>
        <taxon>Sar</taxon>
        <taxon>Alveolata</taxon>
        <taxon>Dinophyceae</taxon>
        <taxon>Gonyaulacales</taxon>
        <taxon>Pyrocystaceae</taxon>
        <taxon>Alexandrium</taxon>
    </lineage>
</organism>
<dbReference type="PANTHER" id="PTHR30566">
    <property type="entry name" value="YNAI-RELATED MECHANOSENSITIVE ION CHANNEL"/>
    <property type="match status" value="1"/>
</dbReference>
<sequence>MAVPPWKTAVAHYSRIIQSLSSKVCVGAILYRVVNEKITRSSRGIARKSDILGAETSRQESQVLAVGQTARVLVLLGTVLACLPVFKVDLGTVLSFCGMGGLAISLLSKGVFVNLIGSLTIYLTQPFTIGDWIQTVDGEVDGWVQSMGPYHTVVMRWDRRPLYIPNSRFMQVQIINANRMTNRRILLEIPVRLADLDKIDVVLEGIRDLITNHKDLDTEQHRLGHLRDITRYAAMIWVSCYTKGIKLKDFVSAREDILLGIKNIMFQNGMTFATTLEREFRRVDQTGRILSAQPGPPVGAPAEFAGTLPLGAPSEDEVLRRPQPLVAAQKQLLNTELQILKQKQEAIWVREKELKEAESSRQHGQERLRKSEEDLRERQGFIEQQTSLLDETLTMLAVQEEDLQKEEEEIDLKIDGLQSREDALDKVMRELRTKSIAAQSDELKDSEEDQQRSREYSFEQDQSFLNAKQEHLSKSKKLIEQEREILKEQKAEILELEEGEDGQTEKEDGDEQDEEQVREEELDEAARYKQIAESLGGE</sequence>
<name>A0A7S1RXD4_ALECA</name>
<feature type="compositionally biased region" description="Acidic residues" evidence="6">
    <location>
        <begin position="494"/>
        <end position="523"/>
    </location>
</feature>
<evidence type="ECO:0000313" key="8">
    <source>
        <dbReference type="EMBL" id="CAD9178172.1"/>
    </source>
</evidence>
<accession>A0A7S1RXD4</accession>
<feature type="region of interest" description="Disordered" evidence="6">
    <location>
        <begin position="438"/>
        <end position="461"/>
    </location>
</feature>
<keyword evidence="5" id="KW-0472">Membrane</keyword>
<dbReference type="AlphaFoldDB" id="A0A7S1RXD4"/>
<feature type="region of interest" description="Disordered" evidence="6">
    <location>
        <begin position="490"/>
        <end position="538"/>
    </location>
</feature>
<evidence type="ECO:0000256" key="1">
    <source>
        <dbReference type="ARBA" id="ARBA00004651"/>
    </source>
</evidence>
<dbReference type="EMBL" id="HBGE01092277">
    <property type="protein sequence ID" value="CAD9178172.1"/>
    <property type="molecule type" value="Transcribed_RNA"/>
</dbReference>
<dbReference type="Gene3D" id="2.30.30.60">
    <property type="match status" value="1"/>
</dbReference>
<keyword evidence="2" id="KW-1003">Cell membrane</keyword>
<evidence type="ECO:0000259" key="7">
    <source>
        <dbReference type="Pfam" id="PF00924"/>
    </source>
</evidence>
<comment type="subcellular location">
    <subcellularLocation>
        <location evidence="1">Cell membrane</location>
        <topology evidence="1">Multi-pass membrane protein</topology>
    </subcellularLocation>
</comment>
<evidence type="ECO:0000256" key="5">
    <source>
        <dbReference type="ARBA" id="ARBA00023136"/>
    </source>
</evidence>
<keyword evidence="4" id="KW-1133">Transmembrane helix</keyword>
<dbReference type="GO" id="GO:0005886">
    <property type="term" value="C:plasma membrane"/>
    <property type="evidence" value="ECO:0007669"/>
    <property type="project" value="UniProtKB-SubCell"/>
</dbReference>
<proteinExistence type="predicted"/>
<keyword evidence="3" id="KW-0812">Transmembrane</keyword>
<dbReference type="PANTHER" id="PTHR30566:SF5">
    <property type="entry name" value="MECHANOSENSITIVE ION CHANNEL PROTEIN 1, MITOCHONDRIAL-RELATED"/>
    <property type="match status" value="1"/>
</dbReference>
<dbReference type="SUPFAM" id="SSF82689">
    <property type="entry name" value="Mechanosensitive channel protein MscS (YggB), C-terminal domain"/>
    <property type="match status" value="1"/>
</dbReference>
<evidence type="ECO:0000256" key="4">
    <source>
        <dbReference type="ARBA" id="ARBA00022989"/>
    </source>
</evidence>
<evidence type="ECO:0000256" key="6">
    <source>
        <dbReference type="SAM" id="MobiDB-lite"/>
    </source>
</evidence>
<dbReference type="InterPro" id="IPR006685">
    <property type="entry name" value="MscS_channel_2nd"/>
</dbReference>
<evidence type="ECO:0000256" key="3">
    <source>
        <dbReference type="ARBA" id="ARBA00022692"/>
    </source>
</evidence>
<protein>
    <recommendedName>
        <fullName evidence="7">Mechanosensitive ion channel MscS domain-containing protein</fullName>
    </recommendedName>
</protein>
<dbReference type="InterPro" id="IPR011066">
    <property type="entry name" value="MscS_channel_C_sf"/>
</dbReference>
<gene>
    <name evidence="8" type="ORF">ACAT0790_LOCUS54941</name>
</gene>
<evidence type="ECO:0000256" key="2">
    <source>
        <dbReference type="ARBA" id="ARBA00022475"/>
    </source>
</evidence>
<dbReference type="Gene3D" id="1.10.287.1260">
    <property type="match status" value="1"/>
</dbReference>
<dbReference type="GO" id="GO:0055085">
    <property type="term" value="P:transmembrane transport"/>
    <property type="evidence" value="ECO:0007669"/>
    <property type="project" value="InterPro"/>
</dbReference>
<feature type="domain" description="Mechanosensitive ion channel MscS" evidence="7">
    <location>
        <begin position="111"/>
        <end position="179"/>
    </location>
</feature>
<dbReference type="SUPFAM" id="SSF50182">
    <property type="entry name" value="Sm-like ribonucleoproteins"/>
    <property type="match status" value="1"/>
</dbReference>
<reference evidence="8" key="1">
    <citation type="submission" date="2021-01" db="EMBL/GenBank/DDBJ databases">
        <authorList>
            <person name="Corre E."/>
            <person name="Pelletier E."/>
            <person name="Niang G."/>
            <person name="Scheremetjew M."/>
            <person name="Finn R."/>
            <person name="Kale V."/>
            <person name="Holt S."/>
            <person name="Cochrane G."/>
            <person name="Meng A."/>
            <person name="Brown T."/>
            <person name="Cohen L."/>
        </authorList>
    </citation>
    <scope>NUCLEOTIDE SEQUENCE</scope>
    <source>
        <strain evidence="8">OF101</strain>
    </source>
</reference>
<dbReference type="InterPro" id="IPR010920">
    <property type="entry name" value="LSM_dom_sf"/>
</dbReference>